<gene>
    <name evidence="10" type="ORF">MNBD_ALPHA06-856</name>
</gene>
<proteinExistence type="inferred from homology"/>
<dbReference type="SUPFAM" id="SSF81593">
    <property type="entry name" value="Nucleotidyltransferase substrate binding subunit/domain"/>
    <property type="match status" value="1"/>
</dbReference>
<reference evidence="10" key="1">
    <citation type="submission" date="2018-06" db="EMBL/GenBank/DDBJ databases">
        <authorList>
            <person name="Zhirakovskaya E."/>
        </authorList>
    </citation>
    <scope>NUCLEOTIDE SEQUENCE</scope>
</reference>
<dbReference type="SUPFAM" id="SSF81891">
    <property type="entry name" value="Poly A polymerase C-terminal region-like"/>
    <property type="match status" value="1"/>
</dbReference>
<dbReference type="Gene3D" id="3.30.70.260">
    <property type="match status" value="1"/>
</dbReference>
<name>A0A3B0S1F1_9ZZZZ</name>
<keyword evidence="2 10" id="KW-0548">Nucleotidyltransferase</keyword>
<dbReference type="SMART" id="SM00471">
    <property type="entry name" value="HDc"/>
    <property type="match status" value="1"/>
</dbReference>
<feature type="non-terminal residue" evidence="10">
    <location>
        <position position="1"/>
    </location>
</feature>
<feature type="domain" description="ACT" evidence="8">
    <location>
        <begin position="708"/>
        <end position="791"/>
    </location>
</feature>
<sequence>ALANENEWIERVLYLLWDMGLKIGPAVRTPVQCRKLAGEDHTIATSMMDLRVLFGSAKSGEALLKSLTKKQTANSKRQFIADKLAERDQRHQRVGPTRYLVEPNVKSGKGGLRDLQSLVWIARHIEPDAFVSGGKKPKFFSAREYRVFARANRFLWTIRCWLHFLSDRDEDRLTFDLQPQLAQKLHYRDTAEKPGVERLMKAYFLTAREVGFLTRVFCNKLEERAAKPAPFRHAGEVRPKDELLPVAGFALQNGRLNFKGRRPTALRPVKLFSLFALADQIGVDIHPDALNHVRTIAGKFGKTQRHNPDAIAAFLHCLVTARHLEGLLRLMSESGLLGKFIPEFGRITAQTQFNMYHSYTVDEHTLRAIGFLQQLETGAMPVADLDMKAILAKSSNHLVLVLALLLHDTGKGIGDQEIEGGKLARKTCKRLGLAPAETELAGWLVENHLLFSDTAQGRDLGDPETISTFAKTVGSLERLRLLLALTIADICAVGPGVWTSWKAQLLANLYKQTEALLLGRTASASAKNTAEQAKAQVKTALGQPRFFGKWSTELDDGYWSEFSPTQLLMHARLVRQTQKAKQENGFELLVGSQNELTSLIVWADDQPGLFAALCQITSACGAGIASARAYTSRSAKAFDVLHLHDGRGGPFAANNARALGRVSELLQQFFDTGELPALVQRSRSRRQAAFSVMREVVIDNQISARATLIECIGADRHGLLASLAQSLNQCRVNIISAHIMTYGERVVDIFYVTEKNGSKVKNRRRIDTIRQSLMQMLKPPKPDQTLGDVQQAPASRHR</sequence>
<keyword evidence="5" id="KW-0460">Magnesium</keyword>
<evidence type="ECO:0000259" key="9">
    <source>
        <dbReference type="PROSITE" id="PS51831"/>
    </source>
</evidence>
<dbReference type="EC" id="2.7.7.59" evidence="10"/>
<feature type="domain" description="ACT" evidence="8">
    <location>
        <begin position="598"/>
        <end position="680"/>
    </location>
</feature>
<keyword evidence="6" id="KW-0511">Multifunctional enzyme</keyword>
<feature type="domain" description="HD" evidence="9">
    <location>
        <begin position="361"/>
        <end position="482"/>
    </location>
</feature>
<evidence type="ECO:0000256" key="1">
    <source>
        <dbReference type="ARBA" id="ARBA00022679"/>
    </source>
</evidence>
<evidence type="ECO:0000259" key="8">
    <source>
        <dbReference type="PROSITE" id="PS51671"/>
    </source>
</evidence>
<dbReference type="EMBL" id="UOEE01000186">
    <property type="protein sequence ID" value="VAV94656.1"/>
    <property type="molecule type" value="Genomic_DNA"/>
</dbReference>
<evidence type="ECO:0000256" key="2">
    <source>
        <dbReference type="ARBA" id="ARBA00022695"/>
    </source>
</evidence>
<dbReference type="InterPro" id="IPR006674">
    <property type="entry name" value="HD_domain"/>
</dbReference>
<accession>A0A3B0S1F1</accession>
<evidence type="ECO:0000256" key="3">
    <source>
        <dbReference type="ARBA" id="ARBA00022737"/>
    </source>
</evidence>
<dbReference type="Pfam" id="PF01966">
    <property type="entry name" value="HD"/>
    <property type="match status" value="1"/>
</dbReference>
<dbReference type="PIRSF" id="PIRSF006288">
    <property type="entry name" value="PII_uridyltransf"/>
    <property type="match status" value="1"/>
</dbReference>
<dbReference type="PROSITE" id="PS51831">
    <property type="entry name" value="HD"/>
    <property type="match status" value="1"/>
</dbReference>
<keyword evidence="3" id="KW-0677">Repeat</keyword>
<dbReference type="InterPro" id="IPR045865">
    <property type="entry name" value="ACT-like_dom_sf"/>
</dbReference>
<evidence type="ECO:0000256" key="7">
    <source>
        <dbReference type="SAM" id="MobiDB-lite"/>
    </source>
</evidence>
<dbReference type="NCBIfam" id="TIGR01693">
    <property type="entry name" value="UTase_glnD"/>
    <property type="match status" value="1"/>
</dbReference>
<dbReference type="PANTHER" id="PTHR47320:SF1">
    <property type="entry name" value="BIFUNCTIONAL URIDYLYLTRANSFERASE_URIDYLYL-REMOVING ENZYME"/>
    <property type="match status" value="1"/>
</dbReference>
<keyword evidence="4" id="KW-0378">Hydrolase</keyword>
<keyword evidence="1 10" id="KW-0808">Transferase</keyword>
<dbReference type="PROSITE" id="PS51671">
    <property type="entry name" value="ACT"/>
    <property type="match status" value="2"/>
</dbReference>
<dbReference type="PANTHER" id="PTHR47320">
    <property type="entry name" value="BIFUNCTIONAL URIDYLYLTRANSFERASE/URIDYLYL-REMOVING ENZYME"/>
    <property type="match status" value="1"/>
</dbReference>
<dbReference type="InterPro" id="IPR013546">
    <property type="entry name" value="PII_UdlTrfase/GS_AdlTrfase"/>
</dbReference>
<dbReference type="GO" id="GO:0008773">
    <property type="term" value="F:[protein-PII] uridylyltransferase activity"/>
    <property type="evidence" value="ECO:0007669"/>
    <property type="project" value="UniProtKB-EC"/>
</dbReference>
<dbReference type="SUPFAM" id="SSF55021">
    <property type="entry name" value="ACT-like"/>
    <property type="match status" value="2"/>
</dbReference>
<dbReference type="Gene3D" id="1.10.3090.10">
    <property type="entry name" value="cca-adding enzyme, domain 2"/>
    <property type="match status" value="1"/>
</dbReference>
<dbReference type="HAMAP" id="MF_00277">
    <property type="entry name" value="PII_uridylyl_transf"/>
    <property type="match status" value="1"/>
</dbReference>
<dbReference type="CDD" id="cd04899">
    <property type="entry name" value="ACT_ACR-UUR-like_2"/>
    <property type="match status" value="1"/>
</dbReference>
<dbReference type="InterPro" id="IPR002912">
    <property type="entry name" value="ACT_dom"/>
</dbReference>
<protein>
    <submittedName>
        <fullName evidence="10">[Protein-PII] uridylyltransferase / [Protein-PII]-UMP uridylyl-removing enzyme</fullName>
        <ecNumber evidence="10">2.7.7.59</ecNumber>
    </submittedName>
</protein>
<organism evidence="10">
    <name type="scientific">hydrothermal vent metagenome</name>
    <dbReference type="NCBI Taxonomy" id="652676"/>
    <lineage>
        <taxon>unclassified sequences</taxon>
        <taxon>metagenomes</taxon>
        <taxon>ecological metagenomes</taxon>
    </lineage>
</organism>
<evidence type="ECO:0000313" key="10">
    <source>
        <dbReference type="EMBL" id="VAV94656.1"/>
    </source>
</evidence>
<evidence type="ECO:0000256" key="4">
    <source>
        <dbReference type="ARBA" id="ARBA00022801"/>
    </source>
</evidence>
<dbReference type="InterPro" id="IPR003607">
    <property type="entry name" value="HD/PDEase_dom"/>
</dbReference>
<dbReference type="AlphaFoldDB" id="A0A3B0S1F1"/>
<dbReference type="GO" id="GO:0016787">
    <property type="term" value="F:hydrolase activity"/>
    <property type="evidence" value="ECO:0007669"/>
    <property type="project" value="UniProtKB-KW"/>
</dbReference>
<dbReference type="Pfam" id="PF08335">
    <property type="entry name" value="GlnD_UR_UTase"/>
    <property type="match status" value="1"/>
</dbReference>
<feature type="region of interest" description="Disordered" evidence="7">
    <location>
        <begin position="778"/>
        <end position="798"/>
    </location>
</feature>
<evidence type="ECO:0000256" key="6">
    <source>
        <dbReference type="ARBA" id="ARBA00023268"/>
    </source>
</evidence>
<evidence type="ECO:0000256" key="5">
    <source>
        <dbReference type="ARBA" id="ARBA00022842"/>
    </source>
</evidence>
<dbReference type="InterPro" id="IPR010043">
    <property type="entry name" value="UTase/UR"/>
</dbReference>